<feature type="compositionally biased region" description="Polar residues" evidence="9">
    <location>
        <begin position="17"/>
        <end position="30"/>
    </location>
</feature>
<comment type="caution">
    <text evidence="10">The sequence shown here is derived from an EMBL/GenBank/DDBJ whole genome shotgun (WGS) entry which is preliminary data.</text>
</comment>
<evidence type="ECO:0000256" key="6">
    <source>
        <dbReference type="ARBA" id="ARBA00023242"/>
    </source>
</evidence>
<feature type="coiled-coil region" evidence="8">
    <location>
        <begin position="306"/>
        <end position="336"/>
    </location>
</feature>
<keyword evidence="11" id="KW-1185">Reference proteome</keyword>
<evidence type="ECO:0000256" key="8">
    <source>
        <dbReference type="SAM" id="Coils"/>
    </source>
</evidence>
<dbReference type="SUPFAM" id="SSF75704">
    <property type="entry name" value="Mitotic arrest deficient-like 1, Mad1"/>
    <property type="match status" value="1"/>
</dbReference>
<comment type="similarity">
    <text evidence="2">Belongs to the MAD1 family.</text>
</comment>
<dbReference type="GO" id="GO:0007094">
    <property type="term" value="P:mitotic spindle assembly checkpoint signaling"/>
    <property type="evidence" value="ECO:0007669"/>
    <property type="project" value="InterPro"/>
</dbReference>
<evidence type="ECO:0000256" key="5">
    <source>
        <dbReference type="ARBA" id="ARBA00022776"/>
    </source>
</evidence>
<dbReference type="InterPro" id="IPR008672">
    <property type="entry name" value="Mad1"/>
</dbReference>
<reference evidence="10" key="1">
    <citation type="journal article" date="2020" name="Fungal Divers.">
        <title>Resolving the Mortierellaceae phylogeny through synthesis of multi-gene phylogenetics and phylogenomics.</title>
        <authorList>
            <person name="Vandepol N."/>
            <person name="Liber J."/>
            <person name="Desiro A."/>
            <person name="Na H."/>
            <person name="Kennedy M."/>
            <person name="Barry K."/>
            <person name="Grigoriev I.V."/>
            <person name="Miller A.N."/>
            <person name="O'Donnell K."/>
            <person name="Stajich J.E."/>
            <person name="Bonito G."/>
        </authorList>
    </citation>
    <scope>NUCLEOTIDE SEQUENCE</scope>
    <source>
        <strain evidence="10">NVP1</strain>
    </source>
</reference>
<sequence length="866" mass="98351">MSQHTGDPEQVRRLNRTPFSTSTSSLQPTARTPFGEKSITPVVPTRQPITPFWTDNTSPSTCPAGSKGRGVVADHEQENGTHARIKHQRTLESDEVEQARKKLKDAQFELSTTRTELELKIITLEQAIRTSEIEREKLANRADELQSQRRFLFEKEKKTSAKNHELEEQLNEYKKTSDETIRTLDDEIYTLKETLAGLTEHHRHNESQLNQKIQELQDSLSYQEVTLTQFRDTSESQSNLAEDKHRQLSEALGRVASLELENRHLKQREQEFEHVDWTRKELQNQVSYGQQLETKNRQLIAECNHYKDMYRNAEVLKEEKAALQQKLTMLDDLRVKYGMLEVQNGVLRKEKQQWFAFLDEADSRDFNSPHDLAKTIASLRREQSALVGTNGELEASVRSRDSFIAQLETQLKNLKRVLLEQEQQMTMLSATSRRCEQLKDLAIRQVDSLKEQLKSYDIEETNLMGGSFDNSKNARIAELEKLVQEYHTKLEAAIATSANQTNSSNAPEATASAKLLQSMADGHAATFNQLSQEKQKLFETKNMLEVENARLRTECASLEAKVEEHEIAIGAGAFNPITSRVLEIKDSPAARHQAVRQHMLDSLKEENTELLKVVAQQQRRLDEVSAGDGPSAMGTDQDSDLPATSLVPAASFNRLKGDYQRLQEEINSAKKRSDRMEEIWGTKSDEYLEAVEALLGYRFNFLDDGRVEVVSVYGSAEHRSFVFSSGENDEGTMELVGAGSNRYVNSHREEAMRLIQQVGSIPAFLSQATLDAVEELEQRRQEHGSHLHQLQADHLHRINKRQSFGAVDSRNPNQVEVVLPRSLGLGRRDPMHRPPSSTNQGSSATTTSSEEDQTRHSDMTMDMTMG</sequence>
<evidence type="ECO:0000313" key="11">
    <source>
        <dbReference type="Proteomes" id="UP000696485"/>
    </source>
</evidence>
<dbReference type="PANTHER" id="PTHR23168">
    <property type="entry name" value="MITOTIC SPINDLE ASSEMBLY CHECKPOINT PROTEIN MAD1 MITOTIC ARREST DEFICIENT-LIKE PROTEIN 1"/>
    <property type="match status" value="1"/>
</dbReference>
<name>A0A9P5SL91_9FUNG</name>
<feature type="region of interest" description="Disordered" evidence="9">
    <location>
        <begin position="820"/>
        <end position="866"/>
    </location>
</feature>
<evidence type="ECO:0000256" key="7">
    <source>
        <dbReference type="ARBA" id="ARBA00023306"/>
    </source>
</evidence>
<feature type="region of interest" description="Disordered" evidence="9">
    <location>
        <begin position="621"/>
        <end position="643"/>
    </location>
</feature>
<keyword evidence="4" id="KW-0132">Cell division</keyword>
<dbReference type="GO" id="GO:0072686">
    <property type="term" value="C:mitotic spindle"/>
    <property type="evidence" value="ECO:0007669"/>
    <property type="project" value="TreeGrafter"/>
</dbReference>
<organism evidence="10 11">
    <name type="scientific">Podila minutissima</name>
    <dbReference type="NCBI Taxonomy" id="64525"/>
    <lineage>
        <taxon>Eukaryota</taxon>
        <taxon>Fungi</taxon>
        <taxon>Fungi incertae sedis</taxon>
        <taxon>Mucoromycota</taxon>
        <taxon>Mortierellomycotina</taxon>
        <taxon>Mortierellomycetes</taxon>
        <taxon>Mortierellales</taxon>
        <taxon>Mortierellaceae</taxon>
        <taxon>Podila</taxon>
    </lineage>
</organism>
<feature type="coiled-coil region" evidence="8">
    <location>
        <begin position="652"/>
        <end position="679"/>
    </location>
</feature>
<evidence type="ECO:0000256" key="1">
    <source>
        <dbReference type="ARBA" id="ARBA00004123"/>
    </source>
</evidence>
<feature type="region of interest" description="Disordered" evidence="9">
    <location>
        <begin position="1"/>
        <end position="71"/>
    </location>
</feature>
<feature type="coiled-coil region" evidence="8">
    <location>
        <begin position="404"/>
        <end position="496"/>
    </location>
</feature>
<dbReference type="PANTHER" id="PTHR23168:SF0">
    <property type="entry name" value="MITOTIC SPINDLE ASSEMBLY CHECKPOINT PROTEIN MAD1"/>
    <property type="match status" value="1"/>
</dbReference>
<keyword evidence="6" id="KW-0539">Nucleus</keyword>
<feature type="coiled-coil region" evidence="8">
    <location>
        <begin position="248"/>
        <end position="275"/>
    </location>
</feature>
<dbReference type="GO" id="GO:0051301">
    <property type="term" value="P:cell division"/>
    <property type="evidence" value="ECO:0007669"/>
    <property type="project" value="UniProtKB-KW"/>
</dbReference>
<dbReference type="GO" id="GO:0000776">
    <property type="term" value="C:kinetochore"/>
    <property type="evidence" value="ECO:0007669"/>
    <property type="project" value="TreeGrafter"/>
</dbReference>
<proteinExistence type="inferred from homology"/>
<evidence type="ECO:0000256" key="2">
    <source>
        <dbReference type="ARBA" id="ARBA00008029"/>
    </source>
</evidence>
<dbReference type="AlphaFoldDB" id="A0A9P5SL91"/>
<feature type="coiled-coil region" evidence="8">
    <location>
        <begin position="527"/>
        <end position="568"/>
    </location>
</feature>
<protein>
    <recommendedName>
        <fullName evidence="3">Spindle assembly checkpoint component MAD1</fullName>
    </recommendedName>
</protein>
<feature type="coiled-coil region" evidence="8">
    <location>
        <begin position="96"/>
        <end position="183"/>
    </location>
</feature>
<comment type="subcellular location">
    <subcellularLocation>
        <location evidence="1">Nucleus</location>
    </subcellularLocation>
</comment>
<evidence type="ECO:0000256" key="9">
    <source>
        <dbReference type="SAM" id="MobiDB-lite"/>
    </source>
</evidence>
<evidence type="ECO:0000256" key="3">
    <source>
        <dbReference type="ARBA" id="ARBA00022019"/>
    </source>
</evidence>
<feature type="compositionally biased region" description="Basic and acidic residues" evidence="9">
    <location>
        <begin position="1"/>
        <end position="12"/>
    </location>
</feature>
<gene>
    <name evidence="10" type="primary">MAD1</name>
    <name evidence="10" type="ORF">BG006_006406</name>
</gene>
<feature type="compositionally biased region" description="Polar residues" evidence="9">
    <location>
        <begin position="53"/>
        <end position="63"/>
    </location>
</feature>
<keyword evidence="5" id="KW-0498">Mitosis</keyword>
<keyword evidence="7" id="KW-0131">Cell cycle</keyword>
<dbReference type="Proteomes" id="UP000696485">
    <property type="component" value="Unassembled WGS sequence"/>
</dbReference>
<dbReference type="Pfam" id="PF05557">
    <property type="entry name" value="MAD"/>
    <property type="match status" value="1"/>
</dbReference>
<feature type="compositionally biased region" description="Polar residues" evidence="9">
    <location>
        <begin position="835"/>
        <end position="848"/>
    </location>
</feature>
<dbReference type="Gene3D" id="6.10.250.90">
    <property type="match status" value="1"/>
</dbReference>
<dbReference type="GO" id="GO:0005635">
    <property type="term" value="C:nuclear envelope"/>
    <property type="evidence" value="ECO:0007669"/>
    <property type="project" value="TreeGrafter"/>
</dbReference>
<accession>A0A9P5SL91</accession>
<evidence type="ECO:0000313" key="10">
    <source>
        <dbReference type="EMBL" id="KAF9330654.1"/>
    </source>
</evidence>
<evidence type="ECO:0000256" key="4">
    <source>
        <dbReference type="ARBA" id="ARBA00022618"/>
    </source>
</evidence>
<dbReference type="GO" id="GO:0051315">
    <property type="term" value="P:attachment of mitotic spindle microtubules to kinetochore"/>
    <property type="evidence" value="ECO:0007669"/>
    <property type="project" value="TreeGrafter"/>
</dbReference>
<dbReference type="Gene3D" id="3.30.457.60">
    <property type="match status" value="1"/>
</dbReference>
<dbReference type="EMBL" id="JAAAUY010000380">
    <property type="protein sequence ID" value="KAF9330654.1"/>
    <property type="molecule type" value="Genomic_DNA"/>
</dbReference>
<keyword evidence="8" id="KW-0175">Coiled coil</keyword>